<evidence type="ECO:0000313" key="1">
    <source>
        <dbReference type="EMBL" id="BAQ47668.1"/>
    </source>
</evidence>
<name>A0A0C6FGK7_9HYPH</name>
<dbReference type="STRING" id="270351.Maq22A_c23605"/>
<dbReference type="RefSeq" id="WP_060848567.1">
    <property type="nucleotide sequence ID" value="NZ_AP014704.1"/>
</dbReference>
<dbReference type="PATRIC" id="fig|270351.10.peg.4540"/>
<dbReference type="EMBL" id="AP014704">
    <property type="protein sequence ID" value="BAQ47668.1"/>
    <property type="molecule type" value="Genomic_DNA"/>
</dbReference>
<reference evidence="1 2" key="1">
    <citation type="journal article" date="2015" name="Genome Announc.">
        <title>Complete Genome Sequence of Methylobacterium aquaticum Strain 22A, Isolated from Racomitrium japonicum Moss.</title>
        <authorList>
            <person name="Tani A."/>
            <person name="Ogura Y."/>
            <person name="Hayashi T."/>
            <person name="Kimbara K."/>
        </authorList>
    </citation>
    <scope>NUCLEOTIDE SEQUENCE [LARGE SCALE GENOMIC DNA]</scope>
    <source>
        <strain evidence="1 2">MA-22A</strain>
    </source>
</reference>
<dbReference type="Proteomes" id="UP000061432">
    <property type="component" value="Chromosome"/>
</dbReference>
<sequence>MTDATSIDTAVRYFIAVIGDEDAVYGIGHSAEEAIEDARSNGDPAQPLDFIAQECTQRLHDYVEEHGTPDGWIVNADGLQDLEPEDGLYDDAACTQPLDDDATLPSVFFSACDGEIVRYWYQGQEQYDRHERRTEDGRAFWYGLGTENIADDLTAGEYKDYLAA</sequence>
<accession>A0A0C6FGK7</accession>
<gene>
    <name evidence="1" type="ORF">Maq22A_c23605</name>
</gene>
<organism evidence="1 2">
    <name type="scientific">Methylobacterium aquaticum</name>
    <dbReference type="NCBI Taxonomy" id="270351"/>
    <lineage>
        <taxon>Bacteria</taxon>
        <taxon>Pseudomonadati</taxon>
        <taxon>Pseudomonadota</taxon>
        <taxon>Alphaproteobacteria</taxon>
        <taxon>Hyphomicrobiales</taxon>
        <taxon>Methylobacteriaceae</taxon>
        <taxon>Methylobacterium</taxon>
    </lineage>
</organism>
<proteinExistence type="predicted"/>
<dbReference type="AlphaFoldDB" id="A0A0C6FGK7"/>
<dbReference type="KEGG" id="maqu:Maq22A_c23605"/>
<reference evidence="2" key="2">
    <citation type="submission" date="2015-01" db="EMBL/GenBank/DDBJ databases">
        <title>Complete genome sequence of Methylobacterium aquaticum strain 22A.</title>
        <authorList>
            <person name="Tani A."/>
            <person name="Ogura Y."/>
            <person name="Hayashi T."/>
        </authorList>
    </citation>
    <scope>NUCLEOTIDE SEQUENCE [LARGE SCALE GENOMIC DNA]</scope>
    <source>
        <strain evidence="2">MA-22A</strain>
    </source>
</reference>
<evidence type="ECO:0000313" key="2">
    <source>
        <dbReference type="Proteomes" id="UP000061432"/>
    </source>
</evidence>
<protein>
    <submittedName>
        <fullName evidence="1">Uncharacterized protein</fullName>
    </submittedName>
</protein>
<dbReference type="OrthoDB" id="8009344at2"/>